<name>A0ABU6Q3K0_9FABA</name>
<gene>
    <name evidence="1" type="ORF">PIB30_004639</name>
</gene>
<dbReference type="Proteomes" id="UP001341840">
    <property type="component" value="Unassembled WGS sequence"/>
</dbReference>
<reference evidence="1 2" key="1">
    <citation type="journal article" date="2023" name="Plants (Basel)">
        <title>Bridging the Gap: Combining Genomics and Transcriptomics Approaches to Understand Stylosanthes scabra, an Orphan Legume from the Brazilian Caatinga.</title>
        <authorList>
            <person name="Ferreira-Neto J.R.C."/>
            <person name="da Silva M.D."/>
            <person name="Binneck E."/>
            <person name="de Melo N.F."/>
            <person name="da Silva R.H."/>
            <person name="de Melo A.L.T.M."/>
            <person name="Pandolfi V."/>
            <person name="Bustamante F.O."/>
            <person name="Brasileiro-Vidal A.C."/>
            <person name="Benko-Iseppon A.M."/>
        </authorList>
    </citation>
    <scope>NUCLEOTIDE SEQUENCE [LARGE SCALE GENOMIC DNA]</scope>
    <source>
        <tissue evidence="1">Leaves</tissue>
    </source>
</reference>
<keyword evidence="2" id="KW-1185">Reference proteome</keyword>
<dbReference type="EMBL" id="JASCZI010000009">
    <property type="protein sequence ID" value="MED6106404.1"/>
    <property type="molecule type" value="Genomic_DNA"/>
</dbReference>
<organism evidence="1 2">
    <name type="scientific">Stylosanthes scabra</name>
    <dbReference type="NCBI Taxonomy" id="79078"/>
    <lineage>
        <taxon>Eukaryota</taxon>
        <taxon>Viridiplantae</taxon>
        <taxon>Streptophyta</taxon>
        <taxon>Embryophyta</taxon>
        <taxon>Tracheophyta</taxon>
        <taxon>Spermatophyta</taxon>
        <taxon>Magnoliopsida</taxon>
        <taxon>eudicotyledons</taxon>
        <taxon>Gunneridae</taxon>
        <taxon>Pentapetalae</taxon>
        <taxon>rosids</taxon>
        <taxon>fabids</taxon>
        <taxon>Fabales</taxon>
        <taxon>Fabaceae</taxon>
        <taxon>Papilionoideae</taxon>
        <taxon>50 kb inversion clade</taxon>
        <taxon>dalbergioids sensu lato</taxon>
        <taxon>Dalbergieae</taxon>
        <taxon>Pterocarpus clade</taxon>
        <taxon>Stylosanthes</taxon>
    </lineage>
</organism>
<evidence type="ECO:0000313" key="2">
    <source>
        <dbReference type="Proteomes" id="UP001341840"/>
    </source>
</evidence>
<sequence length="175" mass="20396">MIIGIIICSAKVELGLELNEISKRRFLASVCPIEAAELGKAVVECRRKHNHDDIKVGMCLYDYIADKCNKLYHTEKDRRACIHACIQYLAEEPIIELEKYIRELEKCTRECQRLFGDNPAKIRICVMDYIIPECMKLYPTNKKKRDECIEELYAYVLEYINNHKNGSPPSQKTLH</sequence>
<evidence type="ECO:0000313" key="1">
    <source>
        <dbReference type="EMBL" id="MED6106404.1"/>
    </source>
</evidence>
<protein>
    <submittedName>
        <fullName evidence="1">Uncharacterized protein</fullName>
    </submittedName>
</protein>
<comment type="caution">
    <text evidence="1">The sequence shown here is derived from an EMBL/GenBank/DDBJ whole genome shotgun (WGS) entry which is preliminary data.</text>
</comment>
<accession>A0ABU6Q3K0</accession>
<proteinExistence type="predicted"/>